<comment type="caution">
    <text evidence="3">The sequence shown here is derived from an EMBL/GenBank/DDBJ whole genome shotgun (WGS) entry which is preliminary data.</text>
</comment>
<evidence type="ECO:0000256" key="1">
    <source>
        <dbReference type="ARBA" id="ARBA00005721"/>
    </source>
</evidence>
<dbReference type="PANTHER" id="PTHR34297">
    <property type="entry name" value="HYPOTHETICAL CYTOSOLIC PROTEIN-RELATED"/>
    <property type="match status" value="1"/>
</dbReference>
<gene>
    <name evidence="3" type="ORF">A5886_000347</name>
</gene>
<dbReference type="RefSeq" id="WP_086273346.1">
    <property type="nucleotide sequence ID" value="NZ_NGKU01000001.1"/>
</dbReference>
<protein>
    <recommendedName>
        <fullName evidence="2">Stress response regulator gls24 homolog</fullName>
    </recommendedName>
</protein>
<evidence type="ECO:0000313" key="3">
    <source>
        <dbReference type="EMBL" id="OTN75277.1"/>
    </source>
</evidence>
<comment type="similarity">
    <text evidence="1">Belongs to the asp23 family.</text>
</comment>
<evidence type="ECO:0000256" key="2">
    <source>
        <dbReference type="ARBA" id="ARBA00039575"/>
    </source>
</evidence>
<dbReference type="AlphaFoldDB" id="A0A242A2L0"/>
<organism evidence="3 4">
    <name type="scientific">Candidatus Enterococcus testudinis</name>
    <dbReference type="NCBI Taxonomy" id="1834191"/>
    <lineage>
        <taxon>Bacteria</taxon>
        <taxon>Bacillati</taxon>
        <taxon>Bacillota</taxon>
        <taxon>Bacilli</taxon>
        <taxon>Lactobacillales</taxon>
        <taxon>Enterococcaceae</taxon>
        <taxon>Enterococcus</taxon>
    </lineage>
</organism>
<dbReference type="InterPro" id="IPR005531">
    <property type="entry name" value="Asp23"/>
</dbReference>
<evidence type="ECO:0000313" key="4">
    <source>
        <dbReference type="Proteomes" id="UP000195043"/>
    </source>
</evidence>
<name>A0A242A2L0_9ENTE</name>
<keyword evidence="4" id="KW-1185">Reference proteome</keyword>
<dbReference type="STRING" id="1834191.A5886_000347"/>
<dbReference type="Proteomes" id="UP000195043">
    <property type="component" value="Unassembled WGS sequence"/>
</dbReference>
<dbReference type="PANTHER" id="PTHR34297:SF3">
    <property type="entry name" value="ALKALINE SHOCK PROTEIN 23"/>
    <property type="match status" value="1"/>
</dbReference>
<dbReference type="EMBL" id="NGKU01000001">
    <property type="protein sequence ID" value="OTN75277.1"/>
    <property type="molecule type" value="Genomic_DNA"/>
</dbReference>
<reference evidence="3 4" key="1">
    <citation type="submission" date="2017-05" db="EMBL/GenBank/DDBJ databases">
        <title>The Genome Sequence of Enterococcus sp. 8G7_MSG3316.</title>
        <authorList>
            <consortium name="The Broad Institute Genomics Platform"/>
            <consortium name="The Broad Institute Genomic Center for Infectious Diseases"/>
            <person name="Earl A."/>
            <person name="Manson A."/>
            <person name="Schwartman J."/>
            <person name="Gilmore M."/>
            <person name="Abouelleil A."/>
            <person name="Cao P."/>
            <person name="Chapman S."/>
            <person name="Cusick C."/>
            <person name="Shea T."/>
            <person name="Young S."/>
            <person name="Neafsey D."/>
            <person name="Nusbaum C."/>
            <person name="Birren B."/>
        </authorList>
    </citation>
    <scope>NUCLEOTIDE SEQUENCE [LARGE SCALE GENOMIC DNA]</scope>
    <source>
        <strain evidence="3 4">8G7_MSG3316</strain>
    </source>
</reference>
<proteinExistence type="inferred from homology"/>
<dbReference type="Pfam" id="PF03780">
    <property type="entry name" value="Asp23"/>
    <property type="match status" value="1"/>
</dbReference>
<dbReference type="OrthoDB" id="9808942at2"/>
<sequence>MTYDQQTENQQETTSPLSFEEKVIETMIGTALAAVDGLISVNGRFIRDETEVLEKQEQVASGINVEIGKEEVAIDLEVVVLYGKDIPQLFGQVQEIVLQEVSRLTTLTVKEINIRIADVVTQDTFEQMEDLSANQGSNQNQ</sequence>
<accession>A0A242A2L0</accession>